<dbReference type="AlphaFoldDB" id="A0A1L5NT17"/>
<sequence length="54" mass="5959">MKAGPRLLPAGGRSRSFMGDRLTMLSPAAQHYQPRIAELDVVGQRQIELGLVIR</sequence>
<proteinExistence type="predicted"/>
<evidence type="ECO:0000313" key="2">
    <source>
        <dbReference type="Proteomes" id="UP000184749"/>
    </source>
</evidence>
<gene>
    <name evidence="1" type="ORF">IE4872_PD00512</name>
</gene>
<name>A0A1L5NT17_9HYPH</name>
<reference evidence="1 2" key="1">
    <citation type="submission" date="2016-09" db="EMBL/GenBank/DDBJ databases">
        <title>The complete genome sequences of Rhizobium gallicum, symbiovars gallicum and phaseoli, symbionts associated to common bean (Phaseolus vulgaris).</title>
        <authorList>
            <person name="Bustos P."/>
            <person name="Santamaria R.I."/>
            <person name="Perez-Carrascal O.M."/>
            <person name="Juarez S."/>
            <person name="Lozano L."/>
            <person name="Martinez-Flores I."/>
            <person name="Martinez-Romero E."/>
            <person name="Cevallos M."/>
            <person name="Romero D."/>
            <person name="Davila G."/>
            <person name="Gonzalez V."/>
        </authorList>
    </citation>
    <scope>NUCLEOTIDE SEQUENCE [LARGE SCALE GENOMIC DNA]</scope>
    <source>
        <strain evidence="1 2">IE4872</strain>
        <plasmid evidence="2">prgalie4872d</plasmid>
    </source>
</reference>
<keyword evidence="1" id="KW-0614">Plasmid</keyword>
<dbReference type="Proteomes" id="UP000184749">
    <property type="component" value="Plasmid pRgalIE4872d"/>
</dbReference>
<organism evidence="1 2">
    <name type="scientific">Rhizobium gallicum</name>
    <dbReference type="NCBI Taxonomy" id="56730"/>
    <lineage>
        <taxon>Bacteria</taxon>
        <taxon>Pseudomonadati</taxon>
        <taxon>Pseudomonadota</taxon>
        <taxon>Alphaproteobacteria</taxon>
        <taxon>Hyphomicrobiales</taxon>
        <taxon>Rhizobiaceae</taxon>
        <taxon>Rhizobium/Agrobacterium group</taxon>
        <taxon>Rhizobium</taxon>
    </lineage>
</organism>
<dbReference type="EMBL" id="CP017105">
    <property type="protein sequence ID" value="APO71043.1"/>
    <property type="molecule type" value="Genomic_DNA"/>
</dbReference>
<accession>A0A1L5NT17</accession>
<evidence type="ECO:0000313" key="1">
    <source>
        <dbReference type="EMBL" id="APO71043.1"/>
    </source>
</evidence>
<protein>
    <submittedName>
        <fullName evidence="1">Uncharacterized protein</fullName>
    </submittedName>
</protein>
<geneLocation type="plasmid" evidence="2">
    <name>prgalie4872d</name>
</geneLocation>